<dbReference type="EMBL" id="JAJSOF020000013">
    <property type="protein sequence ID" value="KAJ4443363.1"/>
    <property type="molecule type" value="Genomic_DNA"/>
</dbReference>
<evidence type="ECO:0000313" key="3">
    <source>
        <dbReference type="Proteomes" id="UP001148838"/>
    </source>
</evidence>
<dbReference type="Proteomes" id="UP001148838">
    <property type="component" value="Unassembled WGS sequence"/>
</dbReference>
<name>A0ABQ8TAU4_PERAM</name>
<protein>
    <recommendedName>
        <fullName evidence="1">Reverse transcriptase domain-containing protein</fullName>
    </recommendedName>
</protein>
<dbReference type="PROSITE" id="PS50878">
    <property type="entry name" value="RT_POL"/>
    <property type="match status" value="1"/>
</dbReference>
<keyword evidence="3" id="KW-1185">Reference proteome</keyword>
<proteinExistence type="predicted"/>
<evidence type="ECO:0000259" key="1">
    <source>
        <dbReference type="PROSITE" id="PS50878"/>
    </source>
</evidence>
<feature type="domain" description="Reverse transcriptase" evidence="1">
    <location>
        <begin position="270"/>
        <end position="424"/>
    </location>
</feature>
<dbReference type="PANTHER" id="PTHR19446">
    <property type="entry name" value="REVERSE TRANSCRIPTASES"/>
    <property type="match status" value="1"/>
</dbReference>
<sequence length="424" mass="48909">MGNGRPRTVRTPDNIATVHDVVCTEDDASRTSLSARKASRQVGISRSSVRRICKLDLELNILRAQSGTGMLNISSVGRESSIYLPKEVRRYTCFHSYPQHNVLNACQSKLRRGKLQFCTPRHVKTLHMCSRAHCALVSVKCAVPIPLPGRSESAWRENATGLYITCSSRTALVSVTQISTGVLIELPGIVNRWTKYVEEFETENRSDDLAIEDEETASDDEEGYAVLREEVELVLREVENGKATGVDGIPIELVKCLTEDKKEILSLCNEIYEKDDWPEDFTETVLLPIPKKNNAKKCNETVRRRAVWLQEGERYERCNSSELTISEKYLEKNEEAYVVFVDLEKAFDRVDWNKLTRILKEIGVDWKERRLFSNLYMKRVRMVNGRRVRGRKRYDDDDDDDVDDDDVDDINIYVLYEERKRRQK</sequence>
<dbReference type="InterPro" id="IPR000477">
    <property type="entry name" value="RT_dom"/>
</dbReference>
<gene>
    <name evidence="2" type="ORF">ANN_05031</name>
</gene>
<accession>A0ABQ8TAU4</accession>
<organism evidence="2 3">
    <name type="scientific">Periplaneta americana</name>
    <name type="common">American cockroach</name>
    <name type="synonym">Blatta americana</name>
    <dbReference type="NCBI Taxonomy" id="6978"/>
    <lineage>
        <taxon>Eukaryota</taxon>
        <taxon>Metazoa</taxon>
        <taxon>Ecdysozoa</taxon>
        <taxon>Arthropoda</taxon>
        <taxon>Hexapoda</taxon>
        <taxon>Insecta</taxon>
        <taxon>Pterygota</taxon>
        <taxon>Neoptera</taxon>
        <taxon>Polyneoptera</taxon>
        <taxon>Dictyoptera</taxon>
        <taxon>Blattodea</taxon>
        <taxon>Blattoidea</taxon>
        <taxon>Blattidae</taxon>
        <taxon>Blattinae</taxon>
        <taxon>Periplaneta</taxon>
    </lineage>
</organism>
<comment type="caution">
    <text evidence="2">The sequence shown here is derived from an EMBL/GenBank/DDBJ whole genome shotgun (WGS) entry which is preliminary data.</text>
</comment>
<evidence type="ECO:0000313" key="2">
    <source>
        <dbReference type="EMBL" id="KAJ4443363.1"/>
    </source>
</evidence>
<reference evidence="2 3" key="1">
    <citation type="journal article" date="2022" name="Allergy">
        <title>Genome assembly and annotation of Periplaneta americana reveal a comprehensive cockroach allergen profile.</title>
        <authorList>
            <person name="Wang L."/>
            <person name="Xiong Q."/>
            <person name="Saelim N."/>
            <person name="Wang L."/>
            <person name="Nong W."/>
            <person name="Wan A.T."/>
            <person name="Shi M."/>
            <person name="Liu X."/>
            <person name="Cao Q."/>
            <person name="Hui J.H.L."/>
            <person name="Sookrung N."/>
            <person name="Leung T.F."/>
            <person name="Tungtrongchitr A."/>
            <person name="Tsui S.K.W."/>
        </authorList>
    </citation>
    <scope>NUCLEOTIDE SEQUENCE [LARGE SCALE GENOMIC DNA]</scope>
    <source>
        <strain evidence="2">PWHHKU_190912</strain>
    </source>
</reference>